<dbReference type="EMBL" id="CAJDYZ010001722">
    <property type="protein sequence ID" value="CAD1469071.1"/>
    <property type="molecule type" value="Genomic_DNA"/>
</dbReference>
<comment type="caution">
    <text evidence="2">The sequence shown here is derived from an EMBL/GenBank/DDBJ whole genome shotgun (WGS) entry which is preliminary data.</text>
</comment>
<gene>
    <name evidence="2" type="ORF">MHI_LOCUS93352</name>
</gene>
<evidence type="ECO:0000313" key="2">
    <source>
        <dbReference type="EMBL" id="CAD1469071.1"/>
    </source>
</evidence>
<accession>A0A6V7GXI4</accession>
<proteinExistence type="predicted"/>
<feature type="compositionally biased region" description="Basic and acidic residues" evidence="1">
    <location>
        <begin position="13"/>
        <end position="39"/>
    </location>
</feature>
<feature type="region of interest" description="Disordered" evidence="1">
    <location>
        <begin position="1"/>
        <end position="49"/>
    </location>
</feature>
<feature type="compositionally biased region" description="Polar residues" evidence="1">
    <location>
        <begin position="40"/>
        <end position="49"/>
    </location>
</feature>
<evidence type="ECO:0000313" key="3">
    <source>
        <dbReference type="Proteomes" id="UP000752696"/>
    </source>
</evidence>
<organism evidence="2 3">
    <name type="scientific">Heterotrigona itama</name>
    <dbReference type="NCBI Taxonomy" id="395501"/>
    <lineage>
        <taxon>Eukaryota</taxon>
        <taxon>Metazoa</taxon>
        <taxon>Ecdysozoa</taxon>
        <taxon>Arthropoda</taxon>
        <taxon>Hexapoda</taxon>
        <taxon>Insecta</taxon>
        <taxon>Pterygota</taxon>
        <taxon>Neoptera</taxon>
        <taxon>Endopterygota</taxon>
        <taxon>Hymenoptera</taxon>
        <taxon>Apocrita</taxon>
        <taxon>Aculeata</taxon>
        <taxon>Apoidea</taxon>
        <taxon>Anthophila</taxon>
        <taxon>Apidae</taxon>
        <taxon>Heterotrigona</taxon>
    </lineage>
</organism>
<protein>
    <submittedName>
        <fullName evidence="2">Uncharacterized protein</fullName>
    </submittedName>
</protein>
<dbReference type="AlphaFoldDB" id="A0A6V7GXI4"/>
<dbReference type="Proteomes" id="UP000752696">
    <property type="component" value="Unassembled WGS sequence"/>
</dbReference>
<feature type="non-terminal residue" evidence="2">
    <location>
        <position position="1"/>
    </location>
</feature>
<reference evidence="2" key="1">
    <citation type="submission" date="2020-07" db="EMBL/GenBank/DDBJ databases">
        <authorList>
            <person name="Nazaruddin N."/>
        </authorList>
    </citation>
    <scope>NUCLEOTIDE SEQUENCE</scope>
</reference>
<evidence type="ECO:0000256" key="1">
    <source>
        <dbReference type="SAM" id="MobiDB-lite"/>
    </source>
</evidence>
<name>A0A6V7GXI4_9HYME</name>
<feature type="non-terminal residue" evidence="2">
    <location>
        <position position="49"/>
    </location>
</feature>
<sequence>PIDKVDGTQIESIDDKIKTKHDDKNKQKHKPEENTEKPNGRTNNNETGN</sequence>
<keyword evidence="3" id="KW-1185">Reference proteome</keyword>